<accession>A0ABW2KD22</accession>
<gene>
    <name evidence="2" type="ORF">ACFQRF_05170</name>
</gene>
<evidence type="ECO:0000313" key="3">
    <source>
        <dbReference type="Proteomes" id="UP001596540"/>
    </source>
</evidence>
<dbReference type="RefSeq" id="WP_379869290.1">
    <property type="nucleotide sequence ID" value="NZ_JBHTBH010000002.1"/>
</dbReference>
<evidence type="ECO:0000313" key="2">
    <source>
        <dbReference type="EMBL" id="MFC7327126.1"/>
    </source>
</evidence>
<feature type="domain" description="DUF397" evidence="1">
    <location>
        <begin position="3"/>
        <end position="53"/>
    </location>
</feature>
<dbReference type="Pfam" id="PF04149">
    <property type="entry name" value="DUF397"/>
    <property type="match status" value="1"/>
</dbReference>
<evidence type="ECO:0000259" key="1">
    <source>
        <dbReference type="Pfam" id="PF04149"/>
    </source>
</evidence>
<keyword evidence="3" id="KW-1185">Reference proteome</keyword>
<reference evidence="3" key="1">
    <citation type="journal article" date="2019" name="Int. J. Syst. Evol. Microbiol.">
        <title>The Global Catalogue of Microorganisms (GCM) 10K type strain sequencing project: providing services to taxonomists for standard genome sequencing and annotation.</title>
        <authorList>
            <consortium name="The Broad Institute Genomics Platform"/>
            <consortium name="The Broad Institute Genome Sequencing Center for Infectious Disease"/>
            <person name="Wu L."/>
            <person name="Ma J."/>
        </authorList>
    </citation>
    <scope>NUCLEOTIDE SEQUENCE [LARGE SCALE GENOMIC DNA]</scope>
    <source>
        <strain evidence="3">CGMCC 4.7382</strain>
    </source>
</reference>
<protein>
    <submittedName>
        <fullName evidence="2">DUF397 domain-containing protein</fullName>
    </submittedName>
</protein>
<organism evidence="2 3">
    <name type="scientific">Marinactinospora rubrisoli</name>
    <dbReference type="NCBI Taxonomy" id="2715399"/>
    <lineage>
        <taxon>Bacteria</taxon>
        <taxon>Bacillati</taxon>
        <taxon>Actinomycetota</taxon>
        <taxon>Actinomycetes</taxon>
        <taxon>Streptosporangiales</taxon>
        <taxon>Nocardiopsidaceae</taxon>
        <taxon>Marinactinospora</taxon>
    </lineage>
</organism>
<sequence length="58" mass="6444">MNDWHISTYSNGGSNCVEARATRDGADVRDSQHRELGHITFPAAEWAAFLQGIQADRL</sequence>
<comment type="caution">
    <text evidence="2">The sequence shown here is derived from an EMBL/GenBank/DDBJ whole genome shotgun (WGS) entry which is preliminary data.</text>
</comment>
<dbReference type="InterPro" id="IPR007278">
    <property type="entry name" value="DUF397"/>
</dbReference>
<dbReference type="EMBL" id="JBHTBH010000002">
    <property type="protein sequence ID" value="MFC7327126.1"/>
    <property type="molecule type" value="Genomic_DNA"/>
</dbReference>
<proteinExistence type="predicted"/>
<dbReference type="Proteomes" id="UP001596540">
    <property type="component" value="Unassembled WGS sequence"/>
</dbReference>
<name>A0ABW2KD22_9ACTN</name>